<evidence type="ECO:0000313" key="5">
    <source>
        <dbReference type="Proteomes" id="UP000274822"/>
    </source>
</evidence>
<dbReference type="Gene3D" id="3.40.1110.10">
    <property type="entry name" value="Calcium-transporting ATPase, cytoplasmic domain N"/>
    <property type="match status" value="1"/>
</dbReference>
<dbReference type="InterPro" id="IPR036412">
    <property type="entry name" value="HAD-like_sf"/>
</dbReference>
<keyword evidence="2" id="KW-1003">Cell membrane</keyword>
<feature type="compositionally biased region" description="Low complexity" evidence="3">
    <location>
        <begin position="49"/>
        <end position="76"/>
    </location>
</feature>
<comment type="subcellular location">
    <subcellularLocation>
        <location evidence="1">Cell membrane</location>
        <topology evidence="1">Multi-pass membrane protein</topology>
    </subcellularLocation>
</comment>
<dbReference type="GO" id="GO:0019829">
    <property type="term" value="F:ATPase-coupled monoatomic cation transmembrane transporter activity"/>
    <property type="evidence" value="ECO:0007669"/>
    <property type="project" value="TreeGrafter"/>
</dbReference>
<dbReference type="Pfam" id="PF13246">
    <property type="entry name" value="Cation_ATPase"/>
    <property type="match status" value="2"/>
</dbReference>
<keyword evidence="5" id="KW-1185">Reference proteome</keyword>
<gene>
    <name evidence="4" type="ORF">BC938DRAFT_477572</name>
</gene>
<dbReference type="Proteomes" id="UP000274822">
    <property type="component" value="Unassembled WGS sequence"/>
</dbReference>
<dbReference type="GO" id="GO:0000166">
    <property type="term" value="F:nucleotide binding"/>
    <property type="evidence" value="ECO:0007669"/>
    <property type="project" value="InterPro"/>
</dbReference>
<accession>A0A433P914</accession>
<dbReference type="AlphaFoldDB" id="A0A433P914"/>
<protein>
    <submittedName>
        <fullName evidence="4">P-type ATPase</fullName>
    </submittedName>
</protein>
<keyword evidence="2" id="KW-0472">Membrane</keyword>
<dbReference type="SUPFAM" id="SSF81660">
    <property type="entry name" value="Metal cation-transporting ATPase, ATP-binding domain N"/>
    <property type="match status" value="1"/>
</dbReference>
<evidence type="ECO:0000256" key="2">
    <source>
        <dbReference type="ARBA" id="ARBA00022475"/>
    </source>
</evidence>
<organism evidence="4 5">
    <name type="scientific">Jimgerdemannia flammicorona</name>
    <dbReference type="NCBI Taxonomy" id="994334"/>
    <lineage>
        <taxon>Eukaryota</taxon>
        <taxon>Fungi</taxon>
        <taxon>Fungi incertae sedis</taxon>
        <taxon>Mucoromycota</taxon>
        <taxon>Mucoromycotina</taxon>
        <taxon>Endogonomycetes</taxon>
        <taxon>Endogonales</taxon>
        <taxon>Endogonaceae</taxon>
        <taxon>Jimgerdemannia</taxon>
    </lineage>
</organism>
<dbReference type="Gene3D" id="3.40.50.1000">
    <property type="entry name" value="HAD superfamily/HAD-like"/>
    <property type="match status" value="1"/>
</dbReference>
<evidence type="ECO:0000256" key="1">
    <source>
        <dbReference type="ARBA" id="ARBA00004651"/>
    </source>
</evidence>
<dbReference type="SUPFAM" id="SSF56784">
    <property type="entry name" value="HAD-like"/>
    <property type="match status" value="1"/>
</dbReference>
<feature type="region of interest" description="Disordered" evidence="3">
    <location>
        <begin position="46"/>
        <end position="82"/>
    </location>
</feature>
<reference evidence="4 5" key="1">
    <citation type="journal article" date="2018" name="New Phytol.">
        <title>Phylogenomics of Endogonaceae and evolution of mycorrhizas within Mucoromycota.</title>
        <authorList>
            <person name="Chang Y."/>
            <person name="Desiro A."/>
            <person name="Na H."/>
            <person name="Sandor L."/>
            <person name="Lipzen A."/>
            <person name="Clum A."/>
            <person name="Barry K."/>
            <person name="Grigoriev I.V."/>
            <person name="Martin F.M."/>
            <person name="Stajich J.E."/>
            <person name="Smith M.E."/>
            <person name="Bonito G."/>
            <person name="Spatafora J.W."/>
        </authorList>
    </citation>
    <scope>NUCLEOTIDE SEQUENCE [LARGE SCALE GENOMIC DNA]</scope>
    <source>
        <strain evidence="4 5">AD002</strain>
    </source>
</reference>
<evidence type="ECO:0000313" key="4">
    <source>
        <dbReference type="EMBL" id="RUS14017.1"/>
    </source>
</evidence>
<dbReference type="PANTHER" id="PTHR43294">
    <property type="entry name" value="SODIUM/POTASSIUM-TRANSPORTING ATPASE SUBUNIT ALPHA"/>
    <property type="match status" value="1"/>
</dbReference>
<dbReference type="GO" id="GO:0005886">
    <property type="term" value="C:plasma membrane"/>
    <property type="evidence" value="ECO:0007669"/>
    <property type="project" value="UniProtKB-SubCell"/>
</dbReference>
<dbReference type="PRINTS" id="PR00119">
    <property type="entry name" value="CATATPASE"/>
</dbReference>
<name>A0A433P914_9FUNG</name>
<dbReference type="PANTHER" id="PTHR43294:SF21">
    <property type="entry name" value="CATION TRANSPORTING ATPASE"/>
    <property type="match status" value="1"/>
</dbReference>
<feature type="non-terminal residue" evidence="4">
    <location>
        <position position="435"/>
    </location>
</feature>
<dbReference type="InterPro" id="IPR023214">
    <property type="entry name" value="HAD_sf"/>
</dbReference>
<dbReference type="InterPro" id="IPR050510">
    <property type="entry name" value="Cation_transp_ATPase_P-type"/>
</dbReference>
<sequence>MGTSEIWTSDNSLFRFTESTSLDPSRGQVIVEPAELRRRMIHLQRTTAADDSSPFAAPSLPITPSSPSSTPTDYTTLRSRPIPRDDPAAIPVHLRYALMVAALCNNASVSKKAVDDDGADPNNKNKAKEDKPDAEWKPIGDPTEVALVVAAQKAGVGREWWTGVGPSGPSTSGTTSGFSLRKVHERAFDSERKLMSVVFRAETTPGTETVDLVLAKGAPEELLRRCVAFLPTTEVSSSTSSTSTIHESANPLAAHLAQTFRPAPLTDEFLHLVSAESSRMASHGLRVLGMAMKRAVPFGMDIAMPKDDDPAYAEDGFVFCGLIGLIDPPRAGVREAVERCQGAGIKVVMITGDHVATASAIATELGIMKKGVAGMVRCFLCFVDVVDLRLGVNGTMYHTLGKAFSFRAIKGQELDLLSDEALMELNPFPNVFARV</sequence>
<dbReference type="InterPro" id="IPR023299">
    <property type="entry name" value="ATPase_P-typ_cyto_dom_N"/>
</dbReference>
<dbReference type="GO" id="GO:1902600">
    <property type="term" value="P:proton transmembrane transport"/>
    <property type="evidence" value="ECO:0007669"/>
    <property type="project" value="TreeGrafter"/>
</dbReference>
<dbReference type="EMBL" id="RBNJ01028251">
    <property type="protein sequence ID" value="RUS14017.1"/>
    <property type="molecule type" value="Genomic_DNA"/>
</dbReference>
<feature type="compositionally biased region" description="Basic and acidic residues" evidence="3">
    <location>
        <begin position="126"/>
        <end position="138"/>
    </location>
</feature>
<feature type="region of interest" description="Disordered" evidence="3">
    <location>
        <begin position="112"/>
        <end position="139"/>
    </location>
</feature>
<comment type="caution">
    <text evidence="4">The sequence shown here is derived from an EMBL/GenBank/DDBJ whole genome shotgun (WGS) entry which is preliminary data.</text>
</comment>
<evidence type="ECO:0000256" key="3">
    <source>
        <dbReference type="SAM" id="MobiDB-lite"/>
    </source>
</evidence>
<proteinExistence type="predicted"/>